<evidence type="ECO:0000313" key="2">
    <source>
        <dbReference type="Proteomes" id="UP000278327"/>
    </source>
</evidence>
<dbReference type="RefSeq" id="WP_117284159.1">
    <property type="nucleotide sequence ID" value="NZ_JAMTCE010000022.1"/>
</dbReference>
<keyword evidence="2" id="KW-1185">Reference proteome</keyword>
<dbReference type="EMBL" id="QICA01000025">
    <property type="protein sequence ID" value="RNL36083.1"/>
    <property type="molecule type" value="Genomic_DNA"/>
</dbReference>
<dbReference type="PROSITE" id="PS51257">
    <property type="entry name" value="PROKAR_LIPOPROTEIN"/>
    <property type="match status" value="1"/>
</dbReference>
<organism evidence="1 2">
    <name type="scientific">Adlercreutzia equolifaciens subsp. celatus DSM 18785</name>
    <dbReference type="NCBI Taxonomy" id="1121021"/>
    <lineage>
        <taxon>Bacteria</taxon>
        <taxon>Bacillati</taxon>
        <taxon>Actinomycetota</taxon>
        <taxon>Coriobacteriia</taxon>
        <taxon>Eggerthellales</taxon>
        <taxon>Eggerthellaceae</taxon>
        <taxon>Adlercreutzia</taxon>
    </lineage>
</organism>
<name>A0A3N0APU2_9ACTN</name>
<proteinExistence type="predicted"/>
<comment type="caution">
    <text evidence="1">The sequence shown here is derived from an EMBL/GenBank/DDBJ whole genome shotgun (WGS) entry which is preliminary data.</text>
</comment>
<accession>A0A3N0APU2</accession>
<dbReference type="Proteomes" id="UP000278327">
    <property type="component" value="Unassembled WGS sequence"/>
</dbReference>
<reference evidence="1 2" key="1">
    <citation type="journal article" date="2019" name="Microbiol. Resour. Announc.">
        <title>Draft Genome Sequences of Type Strains of Gordonibacter faecihominis, Paraeggerthella hongkongensis, Parvibacter caecicola,Slackia equolifaciens, Slackia faecicanis, and Slackia isoflavoniconvertens.</title>
        <authorList>
            <person name="Danylec N."/>
            <person name="Stoll D.A."/>
            <person name="Dotsch A."/>
            <person name="Huch M."/>
        </authorList>
    </citation>
    <scope>NUCLEOTIDE SEQUENCE [LARGE SCALE GENOMIC DNA]</scope>
    <source>
        <strain evidence="1 2">DSM 18785</strain>
    </source>
</reference>
<gene>
    <name evidence="1" type="ORF">DMP10_11485</name>
</gene>
<sequence length="252" mass="27534">MQRLFKNLSLPSRIALIVCAAALVGCLAMMAVTPARSALVYQSNEYEAEIQQTHIGVALTENGKEVSGDNDLLKDQVYLLGGDDTLKPGKTYPEALAVKNISSDMDEYVRLTVRKYWAIGEKQDAQGNDARVKSALRDPSFIELEFDENSTGSWVYSEEESTPERLVFYYKDVLKAGHSSEPAVTGIRVSEQITKNVKEDYSKCWLAISAQVDSVQVNNAADAAKSAWGVDIADLGLDWSAGMTDEPAPAGE</sequence>
<evidence type="ECO:0000313" key="1">
    <source>
        <dbReference type="EMBL" id="RNL36083.1"/>
    </source>
</evidence>
<dbReference type="AlphaFoldDB" id="A0A3N0APU2"/>
<protein>
    <submittedName>
        <fullName evidence="1">Uncharacterized protein</fullName>
    </submittedName>
</protein>